<dbReference type="GO" id="GO:0010008">
    <property type="term" value="C:endosome membrane"/>
    <property type="evidence" value="ECO:0007669"/>
    <property type="project" value="TreeGrafter"/>
</dbReference>
<evidence type="ECO:0000256" key="5">
    <source>
        <dbReference type="ARBA" id="ARBA00022989"/>
    </source>
</evidence>
<dbReference type="EMBL" id="CAQQ02387901">
    <property type="status" value="NOT_ANNOTATED_CDS"/>
    <property type="molecule type" value="Genomic_DNA"/>
</dbReference>
<keyword evidence="4" id="KW-0812">Transmembrane</keyword>
<keyword evidence="3" id="KW-0813">Transport</keyword>
<proteinExistence type="inferred from homology"/>
<dbReference type="HOGENOM" id="CLU_2326657_0_0_1"/>
<name>T1H5K4_MEGSC</name>
<keyword evidence="6" id="KW-0472">Membrane</keyword>
<evidence type="ECO:0000256" key="6">
    <source>
        <dbReference type="ARBA" id="ARBA00023136"/>
    </source>
</evidence>
<evidence type="ECO:0000313" key="8">
    <source>
        <dbReference type="Proteomes" id="UP000015102"/>
    </source>
</evidence>
<dbReference type="GO" id="GO:0005381">
    <property type="term" value="F:iron ion transmembrane transporter activity"/>
    <property type="evidence" value="ECO:0007669"/>
    <property type="project" value="TreeGrafter"/>
</dbReference>
<dbReference type="Proteomes" id="UP000015102">
    <property type="component" value="Unassembled WGS sequence"/>
</dbReference>
<dbReference type="STRING" id="36166.T1H5K4"/>
<evidence type="ECO:0000256" key="1">
    <source>
        <dbReference type="ARBA" id="ARBA00004141"/>
    </source>
</evidence>
<reference evidence="7" key="2">
    <citation type="submission" date="2015-06" db="UniProtKB">
        <authorList>
            <consortium name="EnsemblMetazoa"/>
        </authorList>
    </citation>
    <scope>IDENTIFICATION</scope>
</reference>
<evidence type="ECO:0000313" key="7">
    <source>
        <dbReference type="EnsemblMetazoa" id="MESCA011585-PA"/>
    </source>
</evidence>
<dbReference type="EMBL" id="CAQQ02387902">
    <property type="status" value="NOT_ANNOTATED_CDS"/>
    <property type="molecule type" value="Genomic_DNA"/>
</dbReference>
<dbReference type="GO" id="GO:0005886">
    <property type="term" value="C:plasma membrane"/>
    <property type="evidence" value="ECO:0007669"/>
    <property type="project" value="TreeGrafter"/>
</dbReference>
<comment type="similarity">
    <text evidence="2">Belongs to the NRAMP family.</text>
</comment>
<accession>T1H5K4</accession>
<dbReference type="Pfam" id="PF01566">
    <property type="entry name" value="Nramp"/>
    <property type="match status" value="1"/>
</dbReference>
<dbReference type="AlphaFoldDB" id="T1H5K4"/>
<evidence type="ECO:0000256" key="4">
    <source>
        <dbReference type="ARBA" id="ARBA00022692"/>
    </source>
</evidence>
<comment type="subcellular location">
    <subcellularLocation>
        <location evidence="1">Membrane</location>
        <topology evidence="1">Multi-pass membrane protein</topology>
    </subcellularLocation>
</comment>
<dbReference type="InterPro" id="IPR001046">
    <property type="entry name" value="NRAMP_fam"/>
</dbReference>
<protein>
    <submittedName>
        <fullName evidence="7">Uncharacterized protein</fullName>
    </submittedName>
</protein>
<keyword evidence="5" id="KW-1133">Transmembrane helix</keyword>
<evidence type="ECO:0000256" key="3">
    <source>
        <dbReference type="ARBA" id="ARBA00022448"/>
    </source>
</evidence>
<dbReference type="PANTHER" id="PTHR11706">
    <property type="entry name" value="SOLUTE CARRIER PROTEIN FAMILY 11 MEMBER"/>
    <property type="match status" value="1"/>
</dbReference>
<sequence length="99" mass="10889">MVVANIRSSGNVVESFMRLERCRIRGSSSLVVKYFVYLGSEVTSNNDYVVSSPNQGQVMEGMFVPWCYNCGANDLLQAVGIVGAVIMPHNLYLHSALVK</sequence>
<dbReference type="GO" id="GO:0005384">
    <property type="term" value="F:manganese ion transmembrane transporter activity"/>
    <property type="evidence" value="ECO:0007669"/>
    <property type="project" value="TreeGrafter"/>
</dbReference>
<keyword evidence="8" id="KW-1185">Reference proteome</keyword>
<dbReference type="PANTHER" id="PTHR11706:SF33">
    <property type="entry name" value="NATURAL RESISTANCE-ASSOCIATED MACROPHAGE PROTEIN 2"/>
    <property type="match status" value="1"/>
</dbReference>
<evidence type="ECO:0000256" key="2">
    <source>
        <dbReference type="ARBA" id="ARBA00006670"/>
    </source>
</evidence>
<dbReference type="GO" id="GO:0015086">
    <property type="term" value="F:cadmium ion transmembrane transporter activity"/>
    <property type="evidence" value="ECO:0007669"/>
    <property type="project" value="TreeGrafter"/>
</dbReference>
<organism evidence="7 8">
    <name type="scientific">Megaselia scalaris</name>
    <name type="common">Humpbacked fly</name>
    <name type="synonym">Phora scalaris</name>
    <dbReference type="NCBI Taxonomy" id="36166"/>
    <lineage>
        <taxon>Eukaryota</taxon>
        <taxon>Metazoa</taxon>
        <taxon>Ecdysozoa</taxon>
        <taxon>Arthropoda</taxon>
        <taxon>Hexapoda</taxon>
        <taxon>Insecta</taxon>
        <taxon>Pterygota</taxon>
        <taxon>Neoptera</taxon>
        <taxon>Endopterygota</taxon>
        <taxon>Diptera</taxon>
        <taxon>Brachycera</taxon>
        <taxon>Muscomorpha</taxon>
        <taxon>Platypezoidea</taxon>
        <taxon>Phoridae</taxon>
        <taxon>Megaseliini</taxon>
        <taxon>Megaselia</taxon>
    </lineage>
</organism>
<reference evidence="8" key="1">
    <citation type="submission" date="2013-02" db="EMBL/GenBank/DDBJ databases">
        <authorList>
            <person name="Hughes D."/>
        </authorList>
    </citation>
    <scope>NUCLEOTIDE SEQUENCE</scope>
    <source>
        <strain>Durham</strain>
        <strain evidence="8">NC isolate 2 -- Noor lab</strain>
    </source>
</reference>
<dbReference type="EnsemblMetazoa" id="MESCA011585-RA">
    <property type="protein sequence ID" value="MESCA011585-PA"/>
    <property type="gene ID" value="MESCA011585"/>
</dbReference>